<keyword evidence="1" id="KW-0812">Transmembrane</keyword>
<feature type="transmembrane region" description="Helical" evidence="1">
    <location>
        <begin position="31"/>
        <end position="49"/>
    </location>
</feature>
<keyword evidence="1" id="KW-0472">Membrane</keyword>
<evidence type="ECO:0000256" key="1">
    <source>
        <dbReference type="SAM" id="Phobius"/>
    </source>
</evidence>
<comment type="caution">
    <text evidence="2">The sequence shown here is derived from an EMBL/GenBank/DDBJ whole genome shotgun (WGS) entry which is preliminary data.</text>
</comment>
<proteinExistence type="predicted"/>
<organism evidence="2 3">
    <name type="scientific">Desmospora profundinema</name>
    <dbReference type="NCBI Taxonomy" id="1571184"/>
    <lineage>
        <taxon>Bacteria</taxon>
        <taxon>Bacillati</taxon>
        <taxon>Bacillota</taxon>
        <taxon>Bacilli</taxon>
        <taxon>Bacillales</taxon>
        <taxon>Thermoactinomycetaceae</taxon>
        <taxon>Desmospora</taxon>
    </lineage>
</organism>
<reference evidence="2 3" key="1">
    <citation type="submission" date="2023-07" db="EMBL/GenBank/DDBJ databases">
        <title>Genomic Encyclopedia of Type Strains, Phase IV (KMG-IV): sequencing the most valuable type-strain genomes for metagenomic binning, comparative biology and taxonomic classification.</title>
        <authorList>
            <person name="Goeker M."/>
        </authorList>
    </citation>
    <scope>NUCLEOTIDE SEQUENCE [LARGE SCALE GENOMIC DNA]</scope>
    <source>
        <strain evidence="2 3">DSM 45903</strain>
    </source>
</reference>
<name>A0ABU1IIY9_9BACL</name>
<gene>
    <name evidence="2" type="ORF">JOE21_000361</name>
</gene>
<sequence length="76" mass="8776">MWIIGLLAVVAFIVAYYLPKMLKQGDKREMVVFFSLLIVGTGLSIAVILEWRVPNPMDWITVMIQPFSQWLFEMLG</sequence>
<keyword evidence="3" id="KW-1185">Reference proteome</keyword>
<accession>A0ABU1IIY9</accession>
<dbReference type="EMBL" id="JAVDQG010000001">
    <property type="protein sequence ID" value="MDR6224373.1"/>
    <property type="molecule type" value="Genomic_DNA"/>
</dbReference>
<evidence type="ECO:0000313" key="2">
    <source>
        <dbReference type="EMBL" id="MDR6224373.1"/>
    </source>
</evidence>
<evidence type="ECO:0000313" key="3">
    <source>
        <dbReference type="Proteomes" id="UP001185012"/>
    </source>
</evidence>
<dbReference type="Proteomes" id="UP001185012">
    <property type="component" value="Unassembled WGS sequence"/>
</dbReference>
<keyword evidence="1" id="KW-1133">Transmembrane helix</keyword>
<dbReference type="RefSeq" id="WP_309861634.1">
    <property type="nucleotide sequence ID" value="NZ_JAVDQG010000001.1"/>
</dbReference>
<protein>
    <submittedName>
        <fullName evidence="2">Multisubunit Na+/H+ antiporter MnhB subunit</fullName>
    </submittedName>
</protein>